<evidence type="ECO:0000313" key="4">
    <source>
        <dbReference type="EMBL" id="CAG5068904.1"/>
    </source>
</evidence>
<reference evidence="4 5" key="1">
    <citation type="submission" date="2021-04" db="EMBL/GenBank/DDBJ databases">
        <authorList>
            <person name="Rodrigo-Torres L."/>
            <person name="Arahal R. D."/>
            <person name="Lucena T."/>
        </authorList>
    </citation>
    <scope>NUCLEOTIDE SEQUENCE [LARGE SCALE GENOMIC DNA]</scope>
    <source>
        <strain evidence="4 5">CECT 9623</strain>
    </source>
</reference>
<dbReference type="Gene3D" id="2.70.98.10">
    <property type="match status" value="1"/>
</dbReference>
<dbReference type="RefSeq" id="WP_215233020.1">
    <property type="nucleotide sequence ID" value="NZ_CAJRAU010000002.1"/>
</dbReference>
<sequence>MEYSIENDSLKISVKETGAELCRIQSKVTGKDFLWDADPAVWSSYAPVLFPVIGAIKNGFVKYRGQEYAVPRHGIVRNNANVKLVDRSETSLTFGLKYSDETLAIYPFEFEFRITYSLSAHKLIVNHEITNHGTGEMLFSLGGHPAFKCPMNAGETYEDYYLEFEAIENDSTWLLTKDGLVGTETRKIFDNTNILHLNHHLFDNDALIFKHLVSKQVSFRSTKSPQVITVHYQDFPYLGIWAKPNGNFICIEPWLGIADSADSDQNFETKEGILILPAGQDFKASFTIEINE</sequence>
<name>A0ABM8UN28_9BACT</name>
<comment type="subunit">
    <text evidence="2">Monomer.</text>
</comment>
<protein>
    <submittedName>
        <fullName evidence="4">Protein LacX, plasmid</fullName>
    </submittedName>
</protein>
<dbReference type="Pfam" id="PF01263">
    <property type="entry name" value="Aldose_epim"/>
    <property type="match status" value="1"/>
</dbReference>
<gene>
    <name evidence="4" type="primary">lacX</name>
    <name evidence="4" type="ORF">DYBT9623_01636</name>
</gene>
<comment type="caution">
    <text evidence="4">The sequence shown here is derived from an EMBL/GenBank/DDBJ whole genome shotgun (WGS) entry which is preliminary data.</text>
</comment>
<evidence type="ECO:0000256" key="2">
    <source>
        <dbReference type="ARBA" id="ARBA00011245"/>
    </source>
</evidence>
<evidence type="ECO:0000256" key="1">
    <source>
        <dbReference type="ARBA" id="ARBA00001913"/>
    </source>
</evidence>
<dbReference type="CDD" id="cd09024">
    <property type="entry name" value="Aldose_epim_lacX"/>
    <property type="match status" value="1"/>
</dbReference>
<dbReference type="InterPro" id="IPR037481">
    <property type="entry name" value="LacX"/>
</dbReference>
<dbReference type="SUPFAM" id="SSF74650">
    <property type="entry name" value="Galactose mutarotase-like"/>
    <property type="match status" value="1"/>
</dbReference>
<keyword evidence="5" id="KW-1185">Reference proteome</keyword>
<organism evidence="4 5">
    <name type="scientific">Dyadobacter linearis</name>
    <dbReference type="NCBI Taxonomy" id="2823330"/>
    <lineage>
        <taxon>Bacteria</taxon>
        <taxon>Pseudomonadati</taxon>
        <taxon>Bacteroidota</taxon>
        <taxon>Cytophagia</taxon>
        <taxon>Cytophagales</taxon>
        <taxon>Spirosomataceae</taxon>
        <taxon>Dyadobacter</taxon>
    </lineage>
</organism>
<dbReference type="InterPro" id="IPR014718">
    <property type="entry name" value="GH-type_carb-bd"/>
</dbReference>
<dbReference type="Proteomes" id="UP000679725">
    <property type="component" value="Unassembled WGS sequence"/>
</dbReference>
<proteinExistence type="predicted"/>
<evidence type="ECO:0000313" key="5">
    <source>
        <dbReference type="Proteomes" id="UP000679725"/>
    </source>
</evidence>
<comment type="cofactor">
    <cofactor evidence="1">
        <name>Ca(2+)</name>
        <dbReference type="ChEBI" id="CHEBI:29108"/>
    </cofactor>
</comment>
<dbReference type="EMBL" id="CAJRAU010000002">
    <property type="protein sequence ID" value="CAG5068904.1"/>
    <property type="molecule type" value="Genomic_DNA"/>
</dbReference>
<dbReference type="InterPro" id="IPR008183">
    <property type="entry name" value="Aldose_1/G6P_1-epimerase"/>
</dbReference>
<keyword evidence="3" id="KW-0106">Calcium</keyword>
<dbReference type="InterPro" id="IPR011013">
    <property type="entry name" value="Gal_mutarotase_sf_dom"/>
</dbReference>
<evidence type="ECO:0000256" key="3">
    <source>
        <dbReference type="ARBA" id="ARBA00022837"/>
    </source>
</evidence>
<accession>A0ABM8UN28</accession>